<dbReference type="AlphaFoldDB" id="A0A6G1WD77"/>
<dbReference type="GO" id="GO:0006355">
    <property type="term" value="P:regulation of DNA-templated transcription"/>
    <property type="evidence" value="ECO:0007669"/>
    <property type="project" value="InterPro"/>
</dbReference>
<keyword evidence="2" id="KW-0238">DNA-binding</keyword>
<protein>
    <submittedName>
        <fullName evidence="2">Arc family DNA-binding protein</fullName>
    </submittedName>
</protein>
<organism evidence="2">
    <name type="scientific">Sinorhizobium medicae</name>
    <dbReference type="NCBI Taxonomy" id="110321"/>
    <lineage>
        <taxon>Bacteria</taxon>
        <taxon>Pseudomonadati</taxon>
        <taxon>Pseudomonadota</taxon>
        <taxon>Alphaproteobacteria</taxon>
        <taxon>Hyphomicrobiales</taxon>
        <taxon>Rhizobiaceae</taxon>
        <taxon>Sinorhizobium/Ensifer group</taxon>
        <taxon>Sinorhizobium</taxon>
    </lineage>
</organism>
<name>A0A6G1WD77_9HYPH</name>
<dbReference type="InterPro" id="IPR010985">
    <property type="entry name" value="Ribbon_hlx_hlx"/>
</dbReference>
<sequence>MTVRLPVEVAEYLKDQARRNSTSRNAEVIRAVRERMSVAETARVGAISTPSRASGG</sequence>
<evidence type="ECO:0000259" key="1">
    <source>
        <dbReference type="Pfam" id="PF03869"/>
    </source>
</evidence>
<evidence type="ECO:0000313" key="2">
    <source>
        <dbReference type="EMBL" id="MQW67669.1"/>
    </source>
</evidence>
<dbReference type="EMBL" id="WISB01000006">
    <property type="protein sequence ID" value="MQW67669.1"/>
    <property type="molecule type" value="Genomic_DNA"/>
</dbReference>
<reference evidence="2" key="1">
    <citation type="journal article" date="2013" name="Genome Biol.">
        <title>Comparative genomics of the core and accessory genomes of 48 Sinorhizobium strains comprising five genospecies.</title>
        <authorList>
            <person name="Sugawara M."/>
            <person name="Epstein B."/>
            <person name="Badgley B.D."/>
            <person name="Unno T."/>
            <person name="Xu L."/>
            <person name="Reese J."/>
            <person name="Gyaneshwar P."/>
            <person name="Denny R."/>
            <person name="Mudge J."/>
            <person name="Bharti A.K."/>
            <person name="Farmer A.D."/>
            <person name="May G.D."/>
            <person name="Woodward J.E."/>
            <person name="Medigue C."/>
            <person name="Vallenet D."/>
            <person name="Lajus A."/>
            <person name="Rouy Z."/>
            <person name="Martinez-Vaz B."/>
            <person name="Tiffin P."/>
            <person name="Young N.D."/>
            <person name="Sadowsky M.J."/>
        </authorList>
    </citation>
    <scope>NUCLEOTIDE SEQUENCE</scope>
    <source>
        <strain evidence="2">M1</strain>
    </source>
</reference>
<dbReference type="Pfam" id="PF03869">
    <property type="entry name" value="Arc"/>
    <property type="match status" value="1"/>
</dbReference>
<dbReference type="GO" id="GO:0003677">
    <property type="term" value="F:DNA binding"/>
    <property type="evidence" value="ECO:0007669"/>
    <property type="project" value="UniProtKB-KW"/>
</dbReference>
<dbReference type="InterPro" id="IPR005569">
    <property type="entry name" value="Arc_DNA-bd_dom"/>
</dbReference>
<gene>
    <name evidence="2" type="ORF">GHJ91_00345</name>
</gene>
<feature type="domain" description="Arc-like DNA binding" evidence="1">
    <location>
        <begin position="3"/>
        <end position="36"/>
    </location>
</feature>
<proteinExistence type="predicted"/>
<dbReference type="SUPFAM" id="SSF47598">
    <property type="entry name" value="Ribbon-helix-helix"/>
    <property type="match status" value="1"/>
</dbReference>
<accession>A0A6G1WD77</accession>
<dbReference type="Gene3D" id="1.10.1220.10">
    <property type="entry name" value="Met repressor-like"/>
    <property type="match status" value="1"/>
</dbReference>
<dbReference type="InterPro" id="IPR013321">
    <property type="entry name" value="Arc_rbn_hlx_hlx"/>
</dbReference>
<comment type="caution">
    <text evidence="2">The sequence shown here is derived from an EMBL/GenBank/DDBJ whole genome shotgun (WGS) entry which is preliminary data.</text>
</comment>